<evidence type="ECO:0000313" key="2">
    <source>
        <dbReference type="EMBL" id="AWL91875.1"/>
    </source>
</evidence>
<dbReference type="Proteomes" id="UP000215703">
    <property type="component" value="Chromosome"/>
</dbReference>
<sequence>MRPRCSAPSYQIVGCLTGKTRQRWVNQPRSKYSTLPKFGFGVCVAHPDPAKGAVVRRHEPRIGERWTRQRRAREAGAGRENPVRSRRRADERR</sequence>
<dbReference type="EMBL" id="CP029425">
    <property type="protein sequence ID" value="AWL91875.1"/>
    <property type="molecule type" value="Genomic_DNA"/>
</dbReference>
<organism evidence="2 3">
    <name type="scientific">Bradyrhizobium ottawaense</name>
    <dbReference type="NCBI Taxonomy" id="931866"/>
    <lineage>
        <taxon>Bacteria</taxon>
        <taxon>Pseudomonadati</taxon>
        <taxon>Pseudomonadota</taxon>
        <taxon>Alphaproteobacteria</taxon>
        <taxon>Hyphomicrobiales</taxon>
        <taxon>Nitrobacteraceae</taxon>
        <taxon>Bradyrhizobium</taxon>
    </lineage>
</organism>
<protein>
    <submittedName>
        <fullName evidence="2">Uncharacterized protein</fullName>
    </submittedName>
</protein>
<evidence type="ECO:0000256" key="1">
    <source>
        <dbReference type="SAM" id="MobiDB-lite"/>
    </source>
</evidence>
<name>A0A2U8P2D1_9BRAD</name>
<reference evidence="2 3" key="1">
    <citation type="journal article" date="2014" name="Int. J. Syst. Evol. Microbiol.">
        <title>Bradyrhizobium ottawaense sp. nov., a symbiotic nitrogen fixing bacterium from root nodules of soybeans in Canada.</title>
        <authorList>
            <person name="Yu X."/>
            <person name="Cloutier S."/>
            <person name="Tambong J.T."/>
            <person name="Bromfield E.S."/>
        </authorList>
    </citation>
    <scope>NUCLEOTIDE SEQUENCE [LARGE SCALE GENOMIC DNA]</scope>
    <source>
        <strain evidence="2 3">OO99</strain>
    </source>
</reference>
<dbReference type="AlphaFoldDB" id="A0A2U8P2D1"/>
<gene>
    <name evidence="2" type="ORF">CIT37_06405</name>
</gene>
<evidence type="ECO:0000313" key="3">
    <source>
        <dbReference type="Proteomes" id="UP000215703"/>
    </source>
</evidence>
<feature type="region of interest" description="Disordered" evidence="1">
    <location>
        <begin position="65"/>
        <end position="93"/>
    </location>
</feature>
<accession>A0A2U8P2D1</accession>
<reference evidence="2 3" key="2">
    <citation type="journal article" date="2017" name="Syst. Appl. Microbiol.">
        <title>Soybeans inoculated with root zone soils of Canadian native legumes harbour diverse and novel Bradyrhizobium spp. that possess agricultural potential.</title>
        <authorList>
            <person name="Bromfield E.S.P."/>
            <person name="Cloutier S."/>
            <person name="Tambong J.T."/>
            <person name="Tran Thi T.V."/>
        </authorList>
    </citation>
    <scope>NUCLEOTIDE SEQUENCE [LARGE SCALE GENOMIC DNA]</scope>
    <source>
        <strain evidence="2 3">OO99</strain>
    </source>
</reference>
<proteinExistence type="predicted"/>